<gene>
    <name evidence="3" type="ORF">PG991_002436</name>
</gene>
<dbReference type="InterPro" id="IPR027450">
    <property type="entry name" value="AlkB-like"/>
</dbReference>
<dbReference type="Pfam" id="PF13532">
    <property type="entry name" value="2OG-FeII_Oxy_2"/>
    <property type="match status" value="1"/>
</dbReference>
<evidence type="ECO:0000259" key="2">
    <source>
        <dbReference type="PROSITE" id="PS51471"/>
    </source>
</evidence>
<keyword evidence="4" id="KW-1185">Reference proteome</keyword>
<reference evidence="3 4" key="1">
    <citation type="submission" date="2023-01" db="EMBL/GenBank/DDBJ databases">
        <title>Analysis of 21 Apiospora genomes using comparative genomics revels a genus with tremendous synthesis potential of carbohydrate active enzymes and secondary metabolites.</title>
        <authorList>
            <person name="Sorensen T."/>
        </authorList>
    </citation>
    <scope>NUCLEOTIDE SEQUENCE [LARGE SCALE GENOMIC DNA]</scope>
    <source>
        <strain evidence="3 4">CBS 20057</strain>
    </source>
</reference>
<dbReference type="InterPro" id="IPR037151">
    <property type="entry name" value="AlkB-like_sf"/>
</dbReference>
<evidence type="ECO:0000256" key="1">
    <source>
        <dbReference type="SAM" id="MobiDB-lite"/>
    </source>
</evidence>
<dbReference type="InterPro" id="IPR032852">
    <property type="entry name" value="ALKBH2"/>
</dbReference>
<dbReference type="Proteomes" id="UP001396898">
    <property type="component" value="Unassembled WGS sequence"/>
</dbReference>
<dbReference type="PANTHER" id="PTHR31573">
    <property type="entry name" value="ALPHA-KETOGLUTARATE-DEPENDENT DIOXYGENASE ALKB HOMOLOG 2"/>
    <property type="match status" value="1"/>
</dbReference>
<proteinExistence type="predicted"/>
<organism evidence="3 4">
    <name type="scientific">Apiospora marii</name>
    <dbReference type="NCBI Taxonomy" id="335849"/>
    <lineage>
        <taxon>Eukaryota</taxon>
        <taxon>Fungi</taxon>
        <taxon>Dikarya</taxon>
        <taxon>Ascomycota</taxon>
        <taxon>Pezizomycotina</taxon>
        <taxon>Sordariomycetes</taxon>
        <taxon>Xylariomycetidae</taxon>
        <taxon>Amphisphaeriales</taxon>
        <taxon>Apiosporaceae</taxon>
        <taxon>Apiospora</taxon>
    </lineage>
</organism>
<sequence>MSRKRTIDAFFGAAGAGTPKPKKPRDISDGLHETSRDRAHLDGLDTNINHEVLDKAPAKSAAEELGASQITPGKSNDFSSYPAYPFPIPHLPPALAAELPSWPASLGRVINDQPDLDLLYFEPYVARGGGGGGSARSLFEFLRAELPFYRVEYDINRGGTSTHIRTPRWTTVFGLDDTSRFSSANSSGDGGGGDTSKILDAKTGRDVSADKFYTRYKPRPIPKCLDGLRLSAQEATGCEFNFCLVNYYASGADSISFHSDDERFLGPLPAIASFSLGARRDFLLKHKPVPPPPGGEHTDTMKNAMSKPLKLPLASGDMILMRGPTQASWLHSIPKRTGKNATDGGRINITFRRALVKPGTDNYYNYNVGTGPVYKWDTVNREMRVWKKDL</sequence>
<feature type="domain" description="Fe2OG dioxygenase" evidence="2">
    <location>
        <begin position="239"/>
        <end position="355"/>
    </location>
</feature>
<feature type="compositionally biased region" description="Basic and acidic residues" evidence="1">
    <location>
        <begin position="24"/>
        <end position="40"/>
    </location>
</feature>
<dbReference type="PANTHER" id="PTHR31573:SF1">
    <property type="entry name" value="DNA OXIDATIVE DEMETHYLASE ALKBH2"/>
    <property type="match status" value="1"/>
</dbReference>
<name>A0ABR1SFD9_9PEZI</name>
<accession>A0ABR1SFD9</accession>
<dbReference type="SUPFAM" id="SSF51197">
    <property type="entry name" value="Clavaminate synthase-like"/>
    <property type="match status" value="1"/>
</dbReference>
<protein>
    <recommendedName>
        <fullName evidence="2">Fe2OG dioxygenase domain-containing protein</fullName>
    </recommendedName>
</protein>
<evidence type="ECO:0000313" key="3">
    <source>
        <dbReference type="EMBL" id="KAK8033038.1"/>
    </source>
</evidence>
<dbReference type="PROSITE" id="PS51471">
    <property type="entry name" value="FE2OG_OXY"/>
    <property type="match status" value="1"/>
</dbReference>
<dbReference type="EMBL" id="JAQQWI010000006">
    <property type="protein sequence ID" value="KAK8033038.1"/>
    <property type="molecule type" value="Genomic_DNA"/>
</dbReference>
<comment type="caution">
    <text evidence="3">The sequence shown here is derived from an EMBL/GenBank/DDBJ whole genome shotgun (WGS) entry which is preliminary data.</text>
</comment>
<evidence type="ECO:0000313" key="4">
    <source>
        <dbReference type="Proteomes" id="UP001396898"/>
    </source>
</evidence>
<feature type="region of interest" description="Disordered" evidence="1">
    <location>
        <begin position="1"/>
        <end position="40"/>
    </location>
</feature>
<dbReference type="Gene3D" id="2.60.120.590">
    <property type="entry name" value="Alpha-ketoglutarate-dependent dioxygenase AlkB-like"/>
    <property type="match status" value="1"/>
</dbReference>
<dbReference type="InterPro" id="IPR005123">
    <property type="entry name" value="Oxoglu/Fe-dep_dioxygenase_dom"/>
</dbReference>